<gene>
    <name evidence="6" type="ORF">NEOLEDRAFT_1135395</name>
</gene>
<feature type="site" description="Lowers pKa of active site Tyr" evidence="4">
    <location>
        <position position="80"/>
    </location>
</feature>
<dbReference type="InterPro" id="IPR018170">
    <property type="entry name" value="Aldo/ket_reductase_CS"/>
</dbReference>
<feature type="domain" description="NADP-dependent oxidoreductase" evidence="5">
    <location>
        <begin position="17"/>
        <end position="206"/>
    </location>
</feature>
<evidence type="ECO:0000259" key="5">
    <source>
        <dbReference type="Pfam" id="PF00248"/>
    </source>
</evidence>
<dbReference type="GO" id="GO:0016616">
    <property type="term" value="F:oxidoreductase activity, acting on the CH-OH group of donors, NAD or NADP as acceptor"/>
    <property type="evidence" value="ECO:0007669"/>
    <property type="project" value="UniProtKB-ARBA"/>
</dbReference>
<keyword evidence="7" id="KW-1185">Reference proteome</keyword>
<dbReference type="PANTHER" id="PTHR11732">
    <property type="entry name" value="ALDO/KETO REDUCTASE"/>
    <property type="match status" value="1"/>
</dbReference>
<dbReference type="InterPro" id="IPR023210">
    <property type="entry name" value="NADP_OxRdtase_dom"/>
</dbReference>
<dbReference type="SUPFAM" id="SSF51430">
    <property type="entry name" value="NAD(P)-linked oxidoreductase"/>
    <property type="match status" value="1"/>
</dbReference>
<accession>A0A165RSZ4</accession>
<dbReference type="InterPro" id="IPR020471">
    <property type="entry name" value="AKR"/>
</dbReference>
<dbReference type="OrthoDB" id="5945798at2759"/>
<evidence type="ECO:0000256" key="2">
    <source>
        <dbReference type="PIRSR" id="PIRSR000097-1"/>
    </source>
</evidence>
<dbReference type="Proteomes" id="UP000076761">
    <property type="component" value="Unassembled WGS sequence"/>
</dbReference>
<dbReference type="InParanoid" id="A0A165RSZ4"/>
<evidence type="ECO:0000313" key="7">
    <source>
        <dbReference type="Proteomes" id="UP000076761"/>
    </source>
</evidence>
<dbReference type="EMBL" id="KV425579">
    <property type="protein sequence ID" value="KZT24229.1"/>
    <property type="molecule type" value="Genomic_DNA"/>
</dbReference>
<evidence type="ECO:0000256" key="4">
    <source>
        <dbReference type="PIRSR" id="PIRSR000097-3"/>
    </source>
</evidence>
<feature type="active site" description="Proton donor" evidence="2">
    <location>
        <position position="55"/>
    </location>
</feature>
<name>A0A165RSZ4_9AGAM</name>
<dbReference type="PROSITE" id="PS00798">
    <property type="entry name" value="ALDOKETO_REDUCTASE_1"/>
    <property type="match status" value="1"/>
</dbReference>
<dbReference type="STRING" id="1314782.A0A165RSZ4"/>
<evidence type="ECO:0000313" key="6">
    <source>
        <dbReference type="EMBL" id="KZT24229.1"/>
    </source>
</evidence>
<reference evidence="6 7" key="1">
    <citation type="journal article" date="2016" name="Mol. Biol. Evol.">
        <title>Comparative Genomics of Early-Diverging Mushroom-Forming Fungi Provides Insights into the Origins of Lignocellulose Decay Capabilities.</title>
        <authorList>
            <person name="Nagy L.G."/>
            <person name="Riley R."/>
            <person name="Tritt A."/>
            <person name="Adam C."/>
            <person name="Daum C."/>
            <person name="Floudas D."/>
            <person name="Sun H."/>
            <person name="Yadav J.S."/>
            <person name="Pangilinan J."/>
            <person name="Larsson K.H."/>
            <person name="Matsuura K."/>
            <person name="Barry K."/>
            <person name="Labutti K."/>
            <person name="Kuo R."/>
            <person name="Ohm R.A."/>
            <person name="Bhattacharya S.S."/>
            <person name="Shirouzu T."/>
            <person name="Yoshinaga Y."/>
            <person name="Martin F.M."/>
            <person name="Grigoriev I.V."/>
            <person name="Hibbett D.S."/>
        </authorList>
    </citation>
    <scope>NUCLEOTIDE SEQUENCE [LARGE SCALE GENOMIC DNA]</scope>
    <source>
        <strain evidence="6 7">HHB14362 ss-1</strain>
    </source>
</reference>
<dbReference type="FunFam" id="3.20.20.100:FF:000002">
    <property type="entry name" value="2,5-diketo-D-gluconic acid reductase A"/>
    <property type="match status" value="1"/>
</dbReference>
<evidence type="ECO:0000256" key="1">
    <source>
        <dbReference type="ARBA" id="ARBA00023002"/>
    </source>
</evidence>
<dbReference type="InterPro" id="IPR036812">
    <property type="entry name" value="NAD(P)_OxRdtase_dom_sf"/>
</dbReference>
<dbReference type="PRINTS" id="PR00069">
    <property type="entry name" value="ALDKETRDTASE"/>
</dbReference>
<dbReference type="AlphaFoldDB" id="A0A165RSZ4"/>
<feature type="binding site" evidence="3">
    <location>
        <position position="111"/>
    </location>
    <ligand>
        <name>substrate</name>
    </ligand>
</feature>
<sequence>MPFPSFRLNNDRDIPGLGIGCWMGYVGKGEDPEVIKMVVNALKVGYRHIDTAFNYGNERAVGTAIREAGIPREAIFVTTKLTSEDHGRVSEALQKSLDNLGLSYVDLFLMHWPQALTDNGNAIKPNEKPTFVDTWRDMEKLLSTGKARSIGVSNFSLKNLEILLRDATVAPAVNQVELHPLLPQLPLLSFCTARGIRLTAYTPLGKYKPVLIEHPSLQGIIESRRNDGGPITPAQVLLSWCASKGIVVVPKCRNLERMKENMKYVSLTPAEISALDEIHKAPVMHRSVCGFHTKVRDDATGELTGGCFGWTYEELGWDMKEGGVIW</sequence>
<dbReference type="Gene3D" id="3.20.20.100">
    <property type="entry name" value="NADP-dependent oxidoreductase domain"/>
    <property type="match status" value="1"/>
</dbReference>
<evidence type="ECO:0000256" key="3">
    <source>
        <dbReference type="PIRSR" id="PIRSR000097-2"/>
    </source>
</evidence>
<dbReference type="PIRSF" id="PIRSF000097">
    <property type="entry name" value="AKR"/>
    <property type="match status" value="1"/>
</dbReference>
<protein>
    <submittedName>
        <fullName evidence="6">Aldo/keto reductase</fullName>
    </submittedName>
</protein>
<proteinExistence type="predicted"/>
<dbReference type="CDD" id="cd19071">
    <property type="entry name" value="AKR_AKR1-5-like"/>
    <property type="match status" value="1"/>
</dbReference>
<organism evidence="6 7">
    <name type="scientific">Neolentinus lepideus HHB14362 ss-1</name>
    <dbReference type="NCBI Taxonomy" id="1314782"/>
    <lineage>
        <taxon>Eukaryota</taxon>
        <taxon>Fungi</taxon>
        <taxon>Dikarya</taxon>
        <taxon>Basidiomycota</taxon>
        <taxon>Agaricomycotina</taxon>
        <taxon>Agaricomycetes</taxon>
        <taxon>Gloeophyllales</taxon>
        <taxon>Gloeophyllaceae</taxon>
        <taxon>Neolentinus</taxon>
    </lineage>
</organism>
<dbReference type="Pfam" id="PF00248">
    <property type="entry name" value="Aldo_ket_red"/>
    <property type="match status" value="1"/>
</dbReference>
<dbReference type="PROSITE" id="PS00062">
    <property type="entry name" value="ALDOKETO_REDUCTASE_2"/>
    <property type="match status" value="1"/>
</dbReference>
<keyword evidence="1" id="KW-0560">Oxidoreductase</keyword>